<dbReference type="Gene3D" id="1.25.40.10">
    <property type="entry name" value="Tetratricopeptide repeat domain"/>
    <property type="match status" value="1"/>
</dbReference>
<reference evidence="1 2" key="1">
    <citation type="journal article" date="2019" name="Int. J. Syst. Evol. Microbiol.">
        <title>The Global Catalogue of Microorganisms (GCM) 10K type strain sequencing project: providing services to taxonomists for standard genome sequencing and annotation.</title>
        <authorList>
            <consortium name="The Broad Institute Genomics Platform"/>
            <consortium name="The Broad Institute Genome Sequencing Center for Infectious Disease"/>
            <person name="Wu L."/>
            <person name="Ma J."/>
        </authorList>
    </citation>
    <scope>NUCLEOTIDE SEQUENCE [LARGE SCALE GENOMIC DNA]</scope>
    <source>
        <strain evidence="1 2">JCM 10696</strain>
    </source>
</reference>
<evidence type="ECO:0008006" key="3">
    <source>
        <dbReference type="Google" id="ProtNLM"/>
    </source>
</evidence>
<dbReference type="Proteomes" id="UP001500665">
    <property type="component" value="Unassembled WGS sequence"/>
</dbReference>
<gene>
    <name evidence="1" type="ORF">GCM10009550_71550</name>
</gene>
<accession>A0ABN1RY29</accession>
<protein>
    <recommendedName>
        <fullName evidence="3">HTH cro/C1-type domain-containing protein</fullName>
    </recommendedName>
</protein>
<organism evidence="1 2">
    <name type="scientific">Actinocorallia libanotica</name>
    <dbReference type="NCBI Taxonomy" id="46162"/>
    <lineage>
        <taxon>Bacteria</taxon>
        <taxon>Bacillati</taxon>
        <taxon>Actinomycetota</taxon>
        <taxon>Actinomycetes</taxon>
        <taxon>Streptosporangiales</taxon>
        <taxon>Thermomonosporaceae</taxon>
        <taxon>Actinocorallia</taxon>
    </lineage>
</organism>
<dbReference type="InterPro" id="IPR001387">
    <property type="entry name" value="Cro/C1-type_HTH"/>
</dbReference>
<sequence>MGYGLTEHPLTYIREQRGWSQQDVAMLIADGRNMASWRQKVNRWEKRGVRPEDAAQYVLAKELGVPRRIVDKNPWPSWLLFVLMEERTADPWTADTAAQALAGTLGALDDRRGFLILTDASLAHIAEGWTDPSTLPPDEKVRQAVEGGRIDTELAATVERRLADLWVVDDYVGGAQSARLADTDLSMVVSMLRRGTYSLDVERRLYAVAGGLCRMAGWGSFDGGRPAAAERYWHAGLRASKHADDVDGGIYILSNWAMQRFYAGDGHEAIALLDAAKGSLGHVSETVHAMLETWRVRAHANLGEADEAAKALMRAEKHWEQRRPEDDPTWIYWMQRPSTTIEPNLAMLQLEQPQNVESNLREWIDLDGHQYPRDHALALTVVGTAQLALGELDTAIGTGREALSLLRSIDSGRVGDELKEFLDKLPDDRLAREFREEVESN</sequence>
<name>A0ABN1RY29_9ACTN</name>
<keyword evidence="2" id="KW-1185">Reference proteome</keyword>
<dbReference type="InterPro" id="IPR011990">
    <property type="entry name" value="TPR-like_helical_dom_sf"/>
</dbReference>
<dbReference type="EMBL" id="BAAAHH010000050">
    <property type="protein sequence ID" value="GAA0967537.1"/>
    <property type="molecule type" value="Genomic_DNA"/>
</dbReference>
<dbReference type="CDD" id="cd00093">
    <property type="entry name" value="HTH_XRE"/>
    <property type="match status" value="1"/>
</dbReference>
<evidence type="ECO:0000313" key="1">
    <source>
        <dbReference type="EMBL" id="GAA0967537.1"/>
    </source>
</evidence>
<proteinExistence type="predicted"/>
<evidence type="ECO:0000313" key="2">
    <source>
        <dbReference type="Proteomes" id="UP001500665"/>
    </source>
</evidence>
<dbReference type="SUPFAM" id="SSF48452">
    <property type="entry name" value="TPR-like"/>
    <property type="match status" value="1"/>
</dbReference>
<comment type="caution">
    <text evidence="1">The sequence shown here is derived from an EMBL/GenBank/DDBJ whole genome shotgun (WGS) entry which is preliminary data.</text>
</comment>